<dbReference type="InterPro" id="IPR013783">
    <property type="entry name" value="Ig-like_fold"/>
</dbReference>
<dbReference type="InterPro" id="IPR012334">
    <property type="entry name" value="Pectin_lyas_fold"/>
</dbReference>
<evidence type="ECO:0000259" key="3">
    <source>
        <dbReference type="Pfam" id="PF13229"/>
    </source>
</evidence>
<dbReference type="RefSeq" id="WP_305009010.1">
    <property type="nucleotide sequence ID" value="NZ_JAUQSY010000022.1"/>
</dbReference>
<protein>
    <submittedName>
        <fullName evidence="4">Right-handed parallel beta-helix repeat-containing protein</fullName>
    </submittedName>
</protein>
<evidence type="ECO:0000256" key="2">
    <source>
        <dbReference type="SAM" id="SignalP"/>
    </source>
</evidence>
<keyword evidence="2" id="KW-0732">Signal</keyword>
<comment type="caution">
    <text evidence="4">The sequence shown here is derived from an EMBL/GenBank/DDBJ whole genome shotgun (WGS) entry which is preliminary data.</text>
</comment>
<dbReference type="SMART" id="SM00710">
    <property type="entry name" value="PbH1"/>
    <property type="match status" value="6"/>
</dbReference>
<feature type="compositionally biased region" description="Polar residues" evidence="1">
    <location>
        <begin position="521"/>
        <end position="532"/>
    </location>
</feature>
<dbReference type="EMBL" id="JAUQSY010000022">
    <property type="protein sequence ID" value="MDO7877570.1"/>
    <property type="molecule type" value="Genomic_DNA"/>
</dbReference>
<dbReference type="InterPro" id="IPR039448">
    <property type="entry name" value="Beta_helix"/>
</dbReference>
<feature type="domain" description="Right handed beta helix" evidence="3">
    <location>
        <begin position="167"/>
        <end position="326"/>
    </location>
</feature>
<dbReference type="InterPro" id="IPR011050">
    <property type="entry name" value="Pectin_lyase_fold/virulence"/>
</dbReference>
<dbReference type="Pfam" id="PF13229">
    <property type="entry name" value="Beta_helix"/>
    <property type="match status" value="1"/>
</dbReference>
<gene>
    <name evidence="4" type="ORF">Q5H93_22720</name>
</gene>
<accession>A0ABT9BID9</accession>
<organism evidence="4 5">
    <name type="scientific">Hymenobacter aranciens</name>
    <dbReference type="NCBI Taxonomy" id="3063996"/>
    <lineage>
        <taxon>Bacteria</taxon>
        <taxon>Pseudomonadati</taxon>
        <taxon>Bacteroidota</taxon>
        <taxon>Cytophagia</taxon>
        <taxon>Cytophagales</taxon>
        <taxon>Hymenobacteraceae</taxon>
        <taxon>Hymenobacter</taxon>
    </lineage>
</organism>
<dbReference type="Proteomes" id="UP001176429">
    <property type="component" value="Unassembled WGS sequence"/>
</dbReference>
<evidence type="ECO:0000313" key="4">
    <source>
        <dbReference type="EMBL" id="MDO7877570.1"/>
    </source>
</evidence>
<evidence type="ECO:0000313" key="5">
    <source>
        <dbReference type="Proteomes" id="UP001176429"/>
    </source>
</evidence>
<evidence type="ECO:0000256" key="1">
    <source>
        <dbReference type="SAM" id="MobiDB-lite"/>
    </source>
</evidence>
<dbReference type="Gene3D" id="2.160.20.10">
    <property type="entry name" value="Single-stranded right-handed beta-helix, Pectin lyase-like"/>
    <property type="match status" value="1"/>
</dbReference>
<sequence>MLQPYYSSRLPRSSRGKLPVSRCRALARFVLLLALLGATLPAAQAKVFYVDAAQPGNEGDGRSWSTAKKDLQEALNLATTVGDEVWVKAGTYLPTAVPPLAATNTTATTVQDRTFYLLGANIKLYGGFAGTETAASQRNPVANPTTLSGDLDGSAGTADAYHVLVTINRTSACVLDGFVVRGGRATGTGSIMVQTNAGAAVGINRINGGGLLNNNSNLTVSNCTFSANRATNGGGINNYLNSPTISGCTFSDNSATNGGGINDDNSNPTISNCTFSANSATNGGGISNYNTSSPVVSGCTFSANSATSGGGMLNNGSSPTVSGCTFGGNSASSGGAMYNLNSSPVVSSSAFSSNSAAIHGGGLYNTTGSPELSNCVFHGNSAGANGGALHNNATGSPVVSSCTFYGNTATGGSSIGGGLYYVGNAGGSLTNCILHLNTTPSNGGDANREEIYKAGTGAGLSVSYCLVRDAAGVAPNLGVTNASLSNCFRTIPALADPTDPDGPDNQWRTADDGLRPTCTSFVNDKGTGSTPATDILGNPRKGPMDLGAYEATGGTSASTSLPTDYTSVNIAQTAAALRYTDCQNELLQLNAASPYTLLGSTTVAVRVLATAATFYGRPYVRRYYDISPLTNPSTATAEVTLYFSQADFADYNAVRGSRPALPLSAADPEGYAANLRISQHHGASASGAPGSYSGWAGTGPAIVLITPTAVSYNATAARWEARFPVTGFSGFFAHTSETPLPVVLTAFTARAVKAGAELTWHTASEQNSARFDIERSRDGQHFEKIGEEQARGNSAHLTIYSLLDKQLPAGTIYYRLRQVDRDGSASYSPVRTLTATTPPAAPTGTLLVLPTVAAPGQPQHYAYTGPALPADATLEILDATGRCRGRQAVGPANRGLLAPAGLVPGWYWLRLRDAASVRPVRFYQP</sequence>
<feature type="region of interest" description="Disordered" evidence="1">
    <location>
        <begin position="521"/>
        <end position="540"/>
    </location>
</feature>
<feature type="chain" id="PRO_5045290521" evidence="2">
    <location>
        <begin position="46"/>
        <end position="925"/>
    </location>
</feature>
<dbReference type="PANTHER" id="PTHR11319:SF35">
    <property type="entry name" value="OUTER MEMBRANE PROTEIN PMPC-RELATED"/>
    <property type="match status" value="1"/>
</dbReference>
<reference evidence="4" key="1">
    <citation type="submission" date="2023-07" db="EMBL/GenBank/DDBJ databases">
        <authorList>
            <person name="Kim M.K."/>
        </authorList>
    </citation>
    <scope>NUCLEOTIDE SEQUENCE</scope>
    <source>
        <strain evidence="4">ASUV-10-1</strain>
    </source>
</reference>
<name>A0ABT9BID9_9BACT</name>
<feature type="signal peptide" evidence="2">
    <location>
        <begin position="1"/>
        <end position="45"/>
    </location>
</feature>
<proteinExistence type="predicted"/>
<dbReference type="PANTHER" id="PTHR11319">
    <property type="entry name" value="G PROTEIN-COUPLED RECEPTOR-RELATED"/>
    <property type="match status" value="1"/>
</dbReference>
<dbReference type="InterPro" id="IPR006626">
    <property type="entry name" value="PbH1"/>
</dbReference>
<keyword evidence="5" id="KW-1185">Reference proteome</keyword>
<dbReference type="SUPFAM" id="SSF51126">
    <property type="entry name" value="Pectin lyase-like"/>
    <property type="match status" value="2"/>
</dbReference>
<dbReference type="Gene3D" id="2.60.40.10">
    <property type="entry name" value="Immunoglobulins"/>
    <property type="match status" value="1"/>
</dbReference>